<dbReference type="Pfam" id="PF01521">
    <property type="entry name" value="Fe-S_biosyn"/>
    <property type="match status" value="1"/>
</dbReference>
<evidence type="ECO:0000259" key="1">
    <source>
        <dbReference type="Pfam" id="PF01521"/>
    </source>
</evidence>
<protein>
    <recommendedName>
        <fullName evidence="1">Core domain-containing protein</fullName>
    </recommendedName>
</protein>
<evidence type="ECO:0000313" key="3">
    <source>
        <dbReference type="Proteomes" id="UP000012283"/>
    </source>
</evidence>
<comment type="caution">
    <text evidence="2">The sequence shown here is derived from an EMBL/GenBank/DDBJ whole genome shotgun (WGS) entry which is preliminary data.</text>
</comment>
<dbReference type="RefSeq" id="WP_003466294.1">
    <property type="nucleotide sequence ID" value="NZ_APML01000019.1"/>
</dbReference>
<keyword evidence="3" id="KW-1185">Reference proteome</keyword>
<dbReference type="Gene3D" id="2.60.300.12">
    <property type="entry name" value="HesB-like domain"/>
    <property type="match status" value="1"/>
</dbReference>
<evidence type="ECO:0000313" key="2">
    <source>
        <dbReference type="EMBL" id="ENH97400.1"/>
    </source>
</evidence>
<dbReference type="OrthoDB" id="2361087at2"/>
<dbReference type="STRING" id="1308866.J416_05278"/>
<dbReference type="Proteomes" id="UP000012283">
    <property type="component" value="Unassembled WGS sequence"/>
</dbReference>
<accession>N4WSP9</accession>
<dbReference type="AlphaFoldDB" id="N4WSP9"/>
<dbReference type="EMBL" id="APML01000019">
    <property type="protein sequence ID" value="ENH97400.1"/>
    <property type="molecule type" value="Genomic_DNA"/>
</dbReference>
<gene>
    <name evidence="2" type="ORF">J416_05278</name>
</gene>
<feature type="domain" description="Core" evidence="1">
    <location>
        <begin position="1"/>
        <end position="97"/>
    </location>
</feature>
<dbReference type="InterPro" id="IPR035903">
    <property type="entry name" value="HesB-like_dom_sf"/>
</dbReference>
<organism evidence="2 3">
    <name type="scientific">Gracilibacillus halophilus YIM-C55.5</name>
    <dbReference type="NCBI Taxonomy" id="1308866"/>
    <lineage>
        <taxon>Bacteria</taxon>
        <taxon>Bacillati</taxon>
        <taxon>Bacillota</taxon>
        <taxon>Bacilli</taxon>
        <taxon>Bacillales</taxon>
        <taxon>Bacillaceae</taxon>
        <taxon>Gracilibacillus</taxon>
    </lineage>
</organism>
<dbReference type="eggNOG" id="COG0316">
    <property type="taxonomic scope" value="Bacteria"/>
</dbReference>
<name>N4WSP9_9BACI</name>
<dbReference type="InterPro" id="IPR000361">
    <property type="entry name" value="ATAP_core_dom"/>
</dbReference>
<reference evidence="2 3" key="1">
    <citation type="submission" date="2013-03" db="EMBL/GenBank/DDBJ databases">
        <title>Draft genome sequence of Gracibacillus halophilus YIM-C55.5, a moderately halophilic and thermophilic organism from the Xiaochaidamu salt lake.</title>
        <authorList>
            <person name="Sugumar T."/>
            <person name="Polireddy D.R."/>
            <person name="Antony A."/>
            <person name="Madhava Y.R."/>
            <person name="Sivakumar N."/>
        </authorList>
    </citation>
    <scope>NUCLEOTIDE SEQUENCE [LARGE SCALE GENOMIC DNA]</scope>
    <source>
        <strain evidence="2 3">YIM-C55.5</strain>
    </source>
</reference>
<proteinExistence type="predicted"/>
<sequence>MQLTITDAALQKIYDIQNGRDAYLSLYYDTDGCGCGVNGMPMIGFKREKDDMDKDVDCEQFKVLVHKQEATFFEKNVKLDYNGQTFRLTSPEGVLNPLIPVPQMNG</sequence>
<dbReference type="SUPFAM" id="SSF89360">
    <property type="entry name" value="HesB-like domain"/>
    <property type="match status" value="1"/>
</dbReference>
<dbReference type="PATRIC" id="fig|1308866.3.peg.1066"/>